<dbReference type="InterPro" id="IPR008878">
    <property type="entry name" value="Transposase_IS66_Orf2"/>
</dbReference>
<comment type="caution">
    <text evidence="1">The sequence shown here is derived from an EMBL/GenBank/DDBJ whole genome shotgun (WGS) entry which is preliminary data.</text>
</comment>
<dbReference type="RefSeq" id="WP_404978929.1">
    <property type="nucleotide sequence ID" value="NZ_BPUS01000019.1"/>
</dbReference>
<dbReference type="PANTHER" id="PTHR36455">
    <property type="match status" value="1"/>
</dbReference>
<evidence type="ECO:0000313" key="1">
    <source>
        <dbReference type="EMBL" id="GJH29067.1"/>
    </source>
</evidence>
<dbReference type="EMBL" id="BPUS01000019">
    <property type="protein sequence ID" value="GJH29067.1"/>
    <property type="molecule type" value="Genomic_DNA"/>
</dbReference>
<protein>
    <recommendedName>
        <fullName evidence="3">Transposase</fullName>
    </recommendedName>
</protein>
<proteinExistence type="predicted"/>
<name>A0AA37MU93_9BURK</name>
<evidence type="ECO:0008006" key="3">
    <source>
        <dbReference type="Google" id="ProtNLM"/>
    </source>
</evidence>
<gene>
    <name evidence="1" type="ORF">CBA19CS42_31145</name>
</gene>
<evidence type="ECO:0000313" key="2">
    <source>
        <dbReference type="Proteomes" id="UP001055111"/>
    </source>
</evidence>
<dbReference type="PANTHER" id="PTHR36455:SF1">
    <property type="entry name" value="BLR8292 PROTEIN"/>
    <property type="match status" value="1"/>
</dbReference>
<reference evidence="1" key="1">
    <citation type="submission" date="2022-09" db="EMBL/GenBank/DDBJ databases">
        <title>Isolation and characterization of 3-chlorobenzoate degrading bacteria from soils in Shizuoka.</title>
        <authorList>
            <person name="Ifat A."/>
            <person name="Ogawa N."/>
            <person name="Kimbara K."/>
            <person name="Moriuchi R."/>
            <person name="Dohra H."/>
            <person name="Shintani M."/>
        </authorList>
    </citation>
    <scope>NUCLEOTIDE SEQUENCE</scope>
    <source>
        <strain evidence="1">19CS4-2</strain>
    </source>
</reference>
<dbReference type="Pfam" id="PF05717">
    <property type="entry name" value="TnpB_IS66"/>
    <property type="match status" value="1"/>
</dbReference>
<dbReference type="NCBIfam" id="NF033819">
    <property type="entry name" value="IS66_TnpB"/>
    <property type="match status" value="1"/>
</dbReference>
<sequence length="77" mass="8360">MSLLMLPSAVGLPSGSRVWLAAGVTDMRAGFNSLAAKVQTVLEQDPFCGHVFVFRGKRGDLLKVLWWSGDGMRKPPT</sequence>
<accession>A0AA37MU93</accession>
<organism evidence="1 2">
    <name type="scientific">Caballeronia novacaledonica</name>
    <dbReference type="NCBI Taxonomy" id="1544861"/>
    <lineage>
        <taxon>Bacteria</taxon>
        <taxon>Pseudomonadati</taxon>
        <taxon>Pseudomonadota</taxon>
        <taxon>Betaproteobacteria</taxon>
        <taxon>Burkholderiales</taxon>
        <taxon>Burkholderiaceae</taxon>
        <taxon>Caballeronia</taxon>
    </lineage>
</organism>
<dbReference type="Proteomes" id="UP001055111">
    <property type="component" value="Unassembled WGS sequence"/>
</dbReference>
<dbReference type="AlphaFoldDB" id="A0AA37MU93"/>